<dbReference type="OrthoDB" id="2533084at2759"/>
<evidence type="ECO:0000256" key="3">
    <source>
        <dbReference type="ARBA" id="ARBA00022989"/>
    </source>
</evidence>
<comment type="subcellular location">
    <subcellularLocation>
        <location evidence="1">Membrane</location>
        <topology evidence="1">Multi-pass membrane protein</topology>
    </subcellularLocation>
</comment>
<dbReference type="PANTHER" id="PTHR23502:SF22">
    <property type="entry name" value="MAJOR FACILITATOR SUPERFAMILY (MFS) PROFILE DOMAIN-CONTAINING PROTEIN"/>
    <property type="match status" value="1"/>
</dbReference>
<dbReference type="GO" id="GO:0005886">
    <property type="term" value="C:plasma membrane"/>
    <property type="evidence" value="ECO:0007669"/>
    <property type="project" value="TreeGrafter"/>
</dbReference>
<organism evidence="6 7">
    <name type="scientific">Mycena sanguinolenta</name>
    <dbReference type="NCBI Taxonomy" id="230812"/>
    <lineage>
        <taxon>Eukaryota</taxon>
        <taxon>Fungi</taxon>
        <taxon>Dikarya</taxon>
        <taxon>Basidiomycota</taxon>
        <taxon>Agaricomycotina</taxon>
        <taxon>Agaricomycetes</taxon>
        <taxon>Agaricomycetidae</taxon>
        <taxon>Agaricales</taxon>
        <taxon>Marasmiineae</taxon>
        <taxon>Mycenaceae</taxon>
        <taxon>Mycena</taxon>
    </lineage>
</organism>
<dbReference type="PANTHER" id="PTHR23502">
    <property type="entry name" value="MAJOR FACILITATOR SUPERFAMILY"/>
    <property type="match status" value="1"/>
</dbReference>
<gene>
    <name evidence="6" type="ORF">MSAN_01198000</name>
</gene>
<name>A0A8H6YII6_9AGAR</name>
<keyword evidence="3 5" id="KW-1133">Transmembrane helix</keyword>
<comment type="caution">
    <text evidence="6">The sequence shown here is derived from an EMBL/GenBank/DDBJ whole genome shotgun (WGS) entry which is preliminary data.</text>
</comment>
<accession>A0A8H6YII6</accession>
<feature type="transmembrane region" description="Helical" evidence="5">
    <location>
        <begin position="34"/>
        <end position="52"/>
    </location>
</feature>
<feature type="transmembrane region" description="Helical" evidence="5">
    <location>
        <begin position="163"/>
        <end position="187"/>
    </location>
</feature>
<evidence type="ECO:0000313" key="6">
    <source>
        <dbReference type="EMBL" id="KAF7358595.1"/>
    </source>
</evidence>
<dbReference type="GO" id="GO:0022857">
    <property type="term" value="F:transmembrane transporter activity"/>
    <property type="evidence" value="ECO:0007669"/>
    <property type="project" value="TreeGrafter"/>
</dbReference>
<dbReference type="InterPro" id="IPR036259">
    <property type="entry name" value="MFS_trans_sf"/>
</dbReference>
<keyword evidence="7" id="KW-1185">Reference proteome</keyword>
<keyword evidence="4 5" id="KW-0472">Membrane</keyword>
<protein>
    <submittedName>
        <fullName evidence="6">MFS general substrate transporter</fullName>
    </submittedName>
</protein>
<evidence type="ECO:0000256" key="1">
    <source>
        <dbReference type="ARBA" id="ARBA00004141"/>
    </source>
</evidence>
<dbReference type="EMBL" id="JACAZH010000009">
    <property type="protein sequence ID" value="KAF7358595.1"/>
    <property type="molecule type" value="Genomic_DNA"/>
</dbReference>
<feature type="transmembrane region" description="Helical" evidence="5">
    <location>
        <begin position="64"/>
        <end position="85"/>
    </location>
</feature>
<proteinExistence type="predicted"/>
<dbReference type="Gene3D" id="1.20.1250.20">
    <property type="entry name" value="MFS general substrate transporter like domains"/>
    <property type="match status" value="1"/>
</dbReference>
<evidence type="ECO:0000256" key="5">
    <source>
        <dbReference type="SAM" id="Phobius"/>
    </source>
</evidence>
<sequence>MSTGVSFCWDGAASQLSTANENRMLIRRLGHLPVLFWSQLLVFGFLVGATFAPKLNTFTAMRCLTAFFGTALQVTGLYIVIDLYFPPPPSSNDIYLTQLFPRPPFFRFLGCVVPSMLLLTKPQLDFWTMGFVISPFLSPFAFGFFVARTSWISAYGIRSMYNAVVMVLILLFMEETCVPLITILVVVECRVAPAYFRVVGVGSDALQVTSAVFLRSPPPVGFAGSELAIAGGYGTPIVSVILGELIGRYMDEFIQNFSIRRNNGVFEAESRKKLSGGAIVMGWELAELSIMINTVAIYAYCNDAFPKHQGEVSALINLARVLGGFAVAYFQVPGRLSTARYKCLASRLHKFLSSLPHFFAPPNQHLSCNRRVLRKEFSLH</sequence>
<keyword evidence="2 5" id="KW-0812">Transmembrane</keyword>
<evidence type="ECO:0000256" key="4">
    <source>
        <dbReference type="ARBA" id="ARBA00023136"/>
    </source>
</evidence>
<evidence type="ECO:0000313" key="7">
    <source>
        <dbReference type="Proteomes" id="UP000623467"/>
    </source>
</evidence>
<dbReference type="AlphaFoldDB" id="A0A8H6YII6"/>
<reference evidence="6" key="1">
    <citation type="submission" date="2020-05" db="EMBL/GenBank/DDBJ databases">
        <title>Mycena genomes resolve the evolution of fungal bioluminescence.</title>
        <authorList>
            <person name="Tsai I.J."/>
        </authorList>
    </citation>
    <scope>NUCLEOTIDE SEQUENCE</scope>
    <source>
        <strain evidence="6">160909Yilan</strain>
    </source>
</reference>
<dbReference type="Proteomes" id="UP000623467">
    <property type="component" value="Unassembled WGS sequence"/>
</dbReference>
<evidence type="ECO:0000256" key="2">
    <source>
        <dbReference type="ARBA" id="ARBA00022692"/>
    </source>
</evidence>
<dbReference type="SUPFAM" id="SSF103473">
    <property type="entry name" value="MFS general substrate transporter"/>
    <property type="match status" value="1"/>
</dbReference>